<proteinExistence type="predicted"/>
<evidence type="ECO:0008006" key="7">
    <source>
        <dbReference type="Google" id="ProtNLM"/>
    </source>
</evidence>
<gene>
    <name evidence="5" type="ORF">C5167_042195</name>
</gene>
<reference evidence="5 6" key="1">
    <citation type="journal article" date="2018" name="Science">
        <title>The opium poppy genome and morphinan production.</title>
        <authorList>
            <person name="Guo L."/>
            <person name="Winzer T."/>
            <person name="Yang X."/>
            <person name="Li Y."/>
            <person name="Ning Z."/>
            <person name="He Z."/>
            <person name="Teodor R."/>
            <person name="Lu Y."/>
            <person name="Bowser T.A."/>
            <person name="Graham I.A."/>
            <person name="Ye K."/>
        </authorList>
    </citation>
    <scope>NUCLEOTIDE SEQUENCE [LARGE SCALE GENOMIC DNA]</scope>
    <source>
        <strain evidence="6">cv. HN1</strain>
        <tissue evidence="5">Leaves</tissue>
    </source>
</reference>
<dbReference type="EMBL" id="CM010724">
    <property type="protein sequence ID" value="RZC79619.1"/>
    <property type="molecule type" value="Genomic_DNA"/>
</dbReference>
<keyword evidence="2 4" id="KW-1133">Transmembrane helix</keyword>
<evidence type="ECO:0000256" key="3">
    <source>
        <dbReference type="ARBA" id="ARBA00023136"/>
    </source>
</evidence>
<evidence type="ECO:0000313" key="5">
    <source>
        <dbReference type="EMBL" id="RZC79619.1"/>
    </source>
</evidence>
<feature type="transmembrane region" description="Helical" evidence="4">
    <location>
        <begin position="57"/>
        <end position="80"/>
    </location>
</feature>
<evidence type="ECO:0000256" key="2">
    <source>
        <dbReference type="ARBA" id="ARBA00022989"/>
    </source>
</evidence>
<protein>
    <recommendedName>
        <fullName evidence="7">WAT1-related protein</fullName>
    </recommendedName>
</protein>
<evidence type="ECO:0000256" key="4">
    <source>
        <dbReference type="SAM" id="Phobius"/>
    </source>
</evidence>
<sequence>MIRMQESWGKLLVGYFKQRIVQPGTEIYSSHHCSRELVICFQTEELQFKSTTGCLKIAGTMLSVGGSLVLSFYSGFQIFVNKSSVDWRSLRSSGTTPEPNSVGPVLIALSCLSRFSWFQLQGRFYKDFPFRYTSTAVICLLSSIQCAIVGAGTKHTIRGLVGSAIAFLVKNFFITKKGPVFVSIFNPISLIFIQIFGWAFC</sequence>
<evidence type="ECO:0000256" key="1">
    <source>
        <dbReference type="ARBA" id="ARBA00022692"/>
    </source>
</evidence>
<dbReference type="GO" id="GO:0016020">
    <property type="term" value="C:membrane"/>
    <property type="evidence" value="ECO:0007669"/>
    <property type="project" value="InterPro"/>
</dbReference>
<dbReference type="Gramene" id="RZC79619">
    <property type="protein sequence ID" value="RZC79619"/>
    <property type="gene ID" value="C5167_042195"/>
</dbReference>
<evidence type="ECO:0000313" key="6">
    <source>
        <dbReference type="Proteomes" id="UP000316621"/>
    </source>
</evidence>
<dbReference type="Proteomes" id="UP000316621">
    <property type="component" value="Chromosome 10"/>
</dbReference>
<feature type="transmembrane region" description="Helical" evidence="4">
    <location>
        <begin position="180"/>
        <end position="200"/>
    </location>
</feature>
<name>A0A4Y7L5R6_PAPSO</name>
<dbReference type="InterPro" id="IPR030184">
    <property type="entry name" value="WAT1-related"/>
</dbReference>
<keyword evidence="6" id="KW-1185">Reference proteome</keyword>
<feature type="transmembrane region" description="Helical" evidence="4">
    <location>
        <begin position="130"/>
        <end position="150"/>
    </location>
</feature>
<dbReference type="GO" id="GO:0022857">
    <property type="term" value="F:transmembrane transporter activity"/>
    <property type="evidence" value="ECO:0007669"/>
    <property type="project" value="InterPro"/>
</dbReference>
<accession>A0A4Y7L5R6</accession>
<keyword evidence="1 4" id="KW-0812">Transmembrane</keyword>
<keyword evidence="3 4" id="KW-0472">Membrane</keyword>
<dbReference type="AlphaFoldDB" id="A0A4Y7L5R6"/>
<dbReference type="PANTHER" id="PTHR31218">
    <property type="entry name" value="WAT1-RELATED PROTEIN"/>
    <property type="match status" value="1"/>
</dbReference>
<organism evidence="5 6">
    <name type="scientific">Papaver somniferum</name>
    <name type="common">Opium poppy</name>
    <dbReference type="NCBI Taxonomy" id="3469"/>
    <lineage>
        <taxon>Eukaryota</taxon>
        <taxon>Viridiplantae</taxon>
        <taxon>Streptophyta</taxon>
        <taxon>Embryophyta</taxon>
        <taxon>Tracheophyta</taxon>
        <taxon>Spermatophyta</taxon>
        <taxon>Magnoliopsida</taxon>
        <taxon>Ranunculales</taxon>
        <taxon>Papaveraceae</taxon>
        <taxon>Papaveroideae</taxon>
        <taxon>Papaver</taxon>
    </lineage>
</organism>